<dbReference type="InterPro" id="IPR029039">
    <property type="entry name" value="Flavoprotein-like_sf"/>
</dbReference>
<gene>
    <name evidence="5" type="ORF">C445_08027</name>
</gene>
<protein>
    <submittedName>
        <fullName evidence="5">NADPH-dependent FMN reductase</fullName>
    </submittedName>
</protein>
<comment type="similarity">
    <text evidence="2">Belongs to the SsuE family. Isf subfamily.</text>
</comment>
<evidence type="ECO:0000256" key="3">
    <source>
        <dbReference type="SAM" id="MobiDB-lite"/>
    </source>
</evidence>
<proteinExistence type="inferred from homology"/>
<accession>M0LMY7</accession>
<organism evidence="5 6">
    <name type="scientific">Natronobacterium lacisalsi AJ5</name>
    <dbReference type="NCBI Taxonomy" id="358396"/>
    <lineage>
        <taxon>Archaea</taxon>
        <taxon>Methanobacteriati</taxon>
        <taxon>Methanobacteriota</taxon>
        <taxon>Stenosarchaea group</taxon>
        <taxon>Halobacteria</taxon>
        <taxon>Halobacteriales</taxon>
        <taxon>Natrialbaceae</taxon>
        <taxon>Natronobacterium</taxon>
    </lineage>
</organism>
<dbReference type="PANTHER" id="PTHR30543">
    <property type="entry name" value="CHROMATE REDUCTASE"/>
    <property type="match status" value="1"/>
</dbReference>
<dbReference type="InterPro" id="IPR050712">
    <property type="entry name" value="NAD(P)H-dep_reductase"/>
</dbReference>
<evidence type="ECO:0000256" key="1">
    <source>
        <dbReference type="ARBA" id="ARBA00001966"/>
    </source>
</evidence>
<reference evidence="5 6" key="1">
    <citation type="journal article" date="2014" name="PLoS Genet.">
        <title>Phylogenetically driven sequencing of extremely halophilic archaea reveals strategies for static and dynamic osmo-response.</title>
        <authorList>
            <person name="Becker E.A."/>
            <person name="Seitzer P.M."/>
            <person name="Tritt A."/>
            <person name="Larsen D."/>
            <person name="Krusor M."/>
            <person name="Yao A.I."/>
            <person name="Wu D."/>
            <person name="Madern D."/>
            <person name="Eisen J.A."/>
            <person name="Darling A.E."/>
            <person name="Facciotti M.T."/>
        </authorList>
    </citation>
    <scope>NUCLEOTIDE SEQUENCE [LARGE SCALE GENOMIC DNA]</scope>
    <source>
        <strain evidence="5 6">AJ5</strain>
    </source>
</reference>
<dbReference type="AlphaFoldDB" id="M0LMY7"/>
<dbReference type="InParanoid" id="M0LMY7"/>
<dbReference type="GO" id="GO:0010181">
    <property type="term" value="F:FMN binding"/>
    <property type="evidence" value="ECO:0007669"/>
    <property type="project" value="TreeGrafter"/>
</dbReference>
<name>M0LMY7_NATLA</name>
<feature type="domain" description="NADPH-dependent FMN reductase-like" evidence="4">
    <location>
        <begin position="35"/>
        <end position="176"/>
    </location>
</feature>
<keyword evidence="6" id="KW-1185">Reference proteome</keyword>
<dbReference type="EMBL" id="AOLZ01000032">
    <property type="protein sequence ID" value="EMA34458.1"/>
    <property type="molecule type" value="Genomic_DNA"/>
</dbReference>
<evidence type="ECO:0000256" key="2">
    <source>
        <dbReference type="ARBA" id="ARBA00038292"/>
    </source>
</evidence>
<dbReference type="GO" id="GO:0005829">
    <property type="term" value="C:cytosol"/>
    <property type="evidence" value="ECO:0007669"/>
    <property type="project" value="TreeGrafter"/>
</dbReference>
<dbReference type="PANTHER" id="PTHR30543:SF21">
    <property type="entry name" value="NAD(P)H-DEPENDENT FMN REDUCTASE LOT6"/>
    <property type="match status" value="1"/>
</dbReference>
<dbReference type="STRING" id="358396.CHINAEXTREME_04760"/>
<dbReference type="eggNOG" id="arCOG04624">
    <property type="taxonomic scope" value="Archaea"/>
</dbReference>
<dbReference type="InterPro" id="IPR005025">
    <property type="entry name" value="FMN_Rdtase-like_dom"/>
</dbReference>
<evidence type="ECO:0000259" key="4">
    <source>
        <dbReference type="Pfam" id="PF03358"/>
    </source>
</evidence>
<sequence length="233" mass="25056">MPTATESAADFRIDPVLGGMTSPESPASPPSERPTVVAVSGSRREGSYTRTALQYALRAAADAGAETRLLDLREYDLPVYDPDLEDTEQGDALELQRLVREADAVALGTPVYHGSYSGALKNFHDYCGFDEYEDTTVGLLATAGGGSYGSTLDHLRITVRGVHGWVLPHQVGIRNASSRIVDVENDDPDAIEGRAFAEGNADLRDRVEKLGRMLVEYAAIEPDVSSARADADD</sequence>
<evidence type="ECO:0000313" key="6">
    <source>
        <dbReference type="Proteomes" id="UP000011555"/>
    </source>
</evidence>
<dbReference type="Proteomes" id="UP000011555">
    <property type="component" value="Unassembled WGS sequence"/>
</dbReference>
<evidence type="ECO:0000313" key="5">
    <source>
        <dbReference type="EMBL" id="EMA34458.1"/>
    </source>
</evidence>
<comment type="cofactor">
    <cofactor evidence="1">
        <name>[4Fe-4S] cluster</name>
        <dbReference type="ChEBI" id="CHEBI:49883"/>
    </cofactor>
</comment>
<dbReference type="PATRIC" id="fig|358396.7.peg.1622"/>
<dbReference type="Pfam" id="PF03358">
    <property type="entry name" value="FMN_red"/>
    <property type="match status" value="1"/>
</dbReference>
<dbReference type="Gene3D" id="3.40.50.360">
    <property type="match status" value="1"/>
</dbReference>
<dbReference type="FunCoup" id="M0LMY7">
    <property type="interactions" value="5"/>
</dbReference>
<comment type="caution">
    <text evidence="5">The sequence shown here is derived from an EMBL/GenBank/DDBJ whole genome shotgun (WGS) entry which is preliminary data.</text>
</comment>
<dbReference type="SUPFAM" id="SSF52218">
    <property type="entry name" value="Flavoproteins"/>
    <property type="match status" value="1"/>
</dbReference>
<dbReference type="GO" id="GO:0016491">
    <property type="term" value="F:oxidoreductase activity"/>
    <property type="evidence" value="ECO:0007669"/>
    <property type="project" value="InterPro"/>
</dbReference>
<feature type="region of interest" description="Disordered" evidence="3">
    <location>
        <begin position="1"/>
        <end position="44"/>
    </location>
</feature>